<dbReference type="InterPro" id="IPR011276">
    <property type="entry name" value="TonB_haem/Hb_rcpt"/>
</dbReference>
<dbReference type="OrthoDB" id="9760333at2"/>
<dbReference type="CDD" id="cd01347">
    <property type="entry name" value="ligand_gated_channel"/>
    <property type="match status" value="1"/>
</dbReference>
<evidence type="ECO:0000256" key="3">
    <source>
        <dbReference type="ARBA" id="ARBA00022448"/>
    </source>
</evidence>
<keyword evidence="3 10" id="KW-0813">Transport</keyword>
<feature type="domain" description="TonB-dependent receptor-like beta-barrel" evidence="13">
    <location>
        <begin position="240"/>
        <end position="703"/>
    </location>
</feature>
<sequence length="732" mass="78454">MTLHFDQRLSAQRRAVALPLCLLAAAALPGVAVRAQEQDREIALDPIIVENAAPAPVGAPVEEVTAEQIARTPPRTASDLLRDVPNVTASEDPQNPGVNVNIRGLQDQTRVNMMIDGARQNFQQSGHGSTALVYIDPNMVRAVEVDKAVNATVGSAATLAGSVNFRTLRAEDLLEGRDTAGELIGTTGTNGMDFSGFAAGAARLNERLSLVFALSHRETGDYEIGRNGSVTTAAGTPFDSNSDVSFTGSDSWSGLGRATLDLSPASRVEIGYLGYRSEFGTGEGAYIDETTLSTSTGTLSWDYAPDDDLIDLSARLWITTLDSDEYRPPRPSYDSFSVDYALNTWGGSLSNTSRFAAGPGDVALTYGFEAFQDSTGTVSLAATQADDPDNVWFSGANPVGERDVASGFLSGQYDIGRWSLSAGLRYDAYSLSGTASTYVRSTDAGGTRTGGYQDVDVDSSGGRFVPSAGIAYEIADGLRLFTRYTEGYRPPTIMETVFGGQHIGFNAYFGPNPNLRPELSRTLEGGLTWEGHDLLLQDRFRLGATVFERRVSDYIGLATVYGSPAGGDDLSYSAYVNYEGTSRFQGVELSADYDAGGFYLRGSLATLDSDISQRYDAYIYDDRTSPAEGSTQASVVPPDLRWSLEGGVRVFDRVVELGGRVTHVSASENDLSSYNLDAFTTFDLYGSWQITETAALRLSVENLTDVAYVDPLGSSAYPAPGRTASLTLHMKF</sequence>
<dbReference type="Gene3D" id="2.40.170.20">
    <property type="entry name" value="TonB-dependent receptor, beta-barrel domain"/>
    <property type="match status" value="1"/>
</dbReference>
<feature type="short sequence motif" description="TonB C-terminal box" evidence="11">
    <location>
        <begin position="715"/>
        <end position="732"/>
    </location>
</feature>
<evidence type="ECO:0000259" key="14">
    <source>
        <dbReference type="Pfam" id="PF07715"/>
    </source>
</evidence>
<dbReference type="PROSITE" id="PS52016">
    <property type="entry name" value="TONB_DEPENDENT_REC_3"/>
    <property type="match status" value="1"/>
</dbReference>
<dbReference type="GO" id="GO:0044718">
    <property type="term" value="P:siderophore transmembrane transport"/>
    <property type="evidence" value="ECO:0007669"/>
    <property type="project" value="TreeGrafter"/>
</dbReference>
<evidence type="ECO:0000256" key="12">
    <source>
        <dbReference type="RuleBase" id="RU003357"/>
    </source>
</evidence>
<evidence type="ECO:0000256" key="10">
    <source>
        <dbReference type="PROSITE-ProRule" id="PRU01360"/>
    </source>
</evidence>
<keyword evidence="4 10" id="KW-1134">Transmembrane beta strand</keyword>
<keyword evidence="8 10" id="KW-0472">Membrane</keyword>
<dbReference type="InterPro" id="IPR039426">
    <property type="entry name" value="TonB-dep_rcpt-like"/>
</dbReference>
<evidence type="ECO:0000313" key="16">
    <source>
        <dbReference type="Proteomes" id="UP000305888"/>
    </source>
</evidence>
<dbReference type="GO" id="GO:0015344">
    <property type="term" value="F:siderophore uptake transmembrane transporter activity"/>
    <property type="evidence" value="ECO:0007669"/>
    <property type="project" value="TreeGrafter"/>
</dbReference>
<keyword evidence="5 10" id="KW-0812">Transmembrane</keyword>
<dbReference type="AlphaFoldDB" id="A0A5B8FR61"/>
<dbReference type="InterPro" id="IPR000531">
    <property type="entry name" value="Beta-barrel_TonB"/>
</dbReference>
<dbReference type="Pfam" id="PF07715">
    <property type="entry name" value="Plug"/>
    <property type="match status" value="1"/>
</dbReference>
<evidence type="ECO:0000256" key="1">
    <source>
        <dbReference type="ARBA" id="ARBA00004571"/>
    </source>
</evidence>
<evidence type="ECO:0000256" key="6">
    <source>
        <dbReference type="ARBA" id="ARBA00022729"/>
    </source>
</evidence>
<evidence type="ECO:0000256" key="5">
    <source>
        <dbReference type="ARBA" id="ARBA00022692"/>
    </source>
</evidence>
<dbReference type="InterPro" id="IPR010917">
    <property type="entry name" value="TonB_rcpt_CS"/>
</dbReference>
<dbReference type="InterPro" id="IPR012910">
    <property type="entry name" value="Plug_dom"/>
</dbReference>
<evidence type="ECO:0000256" key="8">
    <source>
        <dbReference type="ARBA" id="ARBA00023136"/>
    </source>
</evidence>
<dbReference type="RefSeq" id="WP_138575594.1">
    <property type="nucleotide sequence ID" value="NZ_CP040818.1"/>
</dbReference>
<comment type="similarity">
    <text evidence="2 10 12">Belongs to the TonB-dependent receptor family.</text>
</comment>
<dbReference type="Gene3D" id="2.170.130.10">
    <property type="entry name" value="TonB-dependent receptor, plug domain"/>
    <property type="match status" value="1"/>
</dbReference>
<dbReference type="GO" id="GO:0009279">
    <property type="term" value="C:cell outer membrane"/>
    <property type="evidence" value="ECO:0007669"/>
    <property type="project" value="UniProtKB-SubCell"/>
</dbReference>
<dbReference type="PANTHER" id="PTHR30069:SF41">
    <property type="entry name" value="HEME_HEMOPEXIN UTILIZATION PROTEIN C"/>
    <property type="match status" value="1"/>
</dbReference>
<evidence type="ECO:0000256" key="2">
    <source>
        <dbReference type="ARBA" id="ARBA00009810"/>
    </source>
</evidence>
<dbReference type="PANTHER" id="PTHR30069">
    <property type="entry name" value="TONB-DEPENDENT OUTER MEMBRANE RECEPTOR"/>
    <property type="match status" value="1"/>
</dbReference>
<dbReference type="InterPro" id="IPR010949">
    <property type="entry name" value="TonB_Hb/transfer/lactofer_rcpt"/>
</dbReference>
<keyword evidence="15" id="KW-0675">Receptor</keyword>
<gene>
    <name evidence="15" type="ORF">FDP22_05000</name>
</gene>
<dbReference type="NCBIfam" id="TIGR01785">
    <property type="entry name" value="TonB-hemin"/>
    <property type="match status" value="1"/>
</dbReference>
<dbReference type="EMBL" id="CP040818">
    <property type="protein sequence ID" value="QDL91196.1"/>
    <property type="molecule type" value="Genomic_DNA"/>
</dbReference>
<evidence type="ECO:0000259" key="13">
    <source>
        <dbReference type="Pfam" id="PF00593"/>
    </source>
</evidence>
<evidence type="ECO:0000256" key="11">
    <source>
        <dbReference type="PROSITE-ProRule" id="PRU10144"/>
    </source>
</evidence>
<name>A0A5B8FR61_9RHOB</name>
<reference evidence="15 16" key="1">
    <citation type="submission" date="2019-06" db="EMBL/GenBank/DDBJ databases">
        <title>Genome sequence of Rhodobacteraceae bacterium D4M1.</title>
        <authorList>
            <person name="Cao J."/>
        </authorList>
    </citation>
    <scope>NUCLEOTIDE SEQUENCE [LARGE SCALE GENOMIC DNA]</scope>
    <source>
        <strain evidence="15 16">D4M1</strain>
    </source>
</reference>
<evidence type="ECO:0000313" key="15">
    <source>
        <dbReference type="EMBL" id="QDL91196.1"/>
    </source>
</evidence>
<keyword evidence="9 10" id="KW-0998">Cell outer membrane</keyword>
<evidence type="ECO:0000256" key="7">
    <source>
        <dbReference type="ARBA" id="ARBA00023077"/>
    </source>
</evidence>
<dbReference type="PROSITE" id="PS01156">
    <property type="entry name" value="TONB_DEPENDENT_REC_2"/>
    <property type="match status" value="1"/>
</dbReference>
<dbReference type="GO" id="GO:0015232">
    <property type="term" value="F:heme transmembrane transporter activity"/>
    <property type="evidence" value="ECO:0007669"/>
    <property type="project" value="InterPro"/>
</dbReference>
<proteinExistence type="inferred from homology"/>
<protein>
    <submittedName>
        <fullName evidence="15">TonB-dependent hemoglobin/transferrin/lactoferrin family receptor</fullName>
    </submittedName>
</protein>
<dbReference type="InterPro" id="IPR036942">
    <property type="entry name" value="Beta-barrel_TonB_sf"/>
</dbReference>
<evidence type="ECO:0000256" key="4">
    <source>
        <dbReference type="ARBA" id="ARBA00022452"/>
    </source>
</evidence>
<evidence type="ECO:0000256" key="9">
    <source>
        <dbReference type="ARBA" id="ARBA00023237"/>
    </source>
</evidence>
<dbReference type="KEGG" id="ppru:FDP22_05000"/>
<dbReference type="NCBIfam" id="TIGR01786">
    <property type="entry name" value="TonB-hemlactrns"/>
    <property type="match status" value="1"/>
</dbReference>
<dbReference type="Pfam" id="PF00593">
    <property type="entry name" value="TonB_dep_Rec_b-barrel"/>
    <property type="match status" value="1"/>
</dbReference>
<keyword evidence="7 12" id="KW-0798">TonB box</keyword>
<dbReference type="Proteomes" id="UP000305888">
    <property type="component" value="Chromosome"/>
</dbReference>
<dbReference type="SUPFAM" id="SSF56935">
    <property type="entry name" value="Porins"/>
    <property type="match status" value="1"/>
</dbReference>
<comment type="subcellular location">
    <subcellularLocation>
        <location evidence="1 10">Cell outer membrane</location>
        <topology evidence="1 10">Multi-pass membrane protein</topology>
    </subcellularLocation>
</comment>
<dbReference type="InterPro" id="IPR037066">
    <property type="entry name" value="Plug_dom_sf"/>
</dbReference>
<keyword evidence="6" id="KW-0732">Signal</keyword>
<keyword evidence="16" id="KW-1185">Reference proteome</keyword>
<organism evidence="15 16">
    <name type="scientific">Paroceanicella profunda</name>
    <dbReference type="NCBI Taxonomy" id="2579971"/>
    <lineage>
        <taxon>Bacteria</taxon>
        <taxon>Pseudomonadati</taxon>
        <taxon>Pseudomonadota</taxon>
        <taxon>Alphaproteobacteria</taxon>
        <taxon>Rhodobacterales</taxon>
        <taxon>Paracoccaceae</taxon>
        <taxon>Paroceanicella</taxon>
    </lineage>
</organism>
<feature type="domain" description="TonB-dependent receptor plug" evidence="14">
    <location>
        <begin position="59"/>
        <end position="161"/>
    </location>
</feature>
<accession>A0A5B8FR61</accession>